<dbReference type="AlphaFoldDB" id="A0A1X7U491"/>
<proteinExistence type="predicted"/>
<reference evidence="1" key="1">
    <citation type="submission" date="2017-05" db="UniProtKB">
        <authorList>
            <consortium name="EnsemblMetazoa"/>
        </authorList>
    </citation>
    <scope>IDENTIFICATION</scope>
</reference>
<organism evidence="1">
    <name type="scientific">Amphimedon queenslandica</name>
    <name type="common">Sponge</name>
    <dbReference type="NCBI Taxonomy" id="400682"/>
    <lineage>
        <taxon>Eukaryota</taxon>
        <taxon>Metazoa</taxon>
        <taxon>Porifera</taxon>
        <taxon>Demospongiae</taxon>
        <taxon>Heteroscleromorpha</taxon>
        <taxon>Haplosclerida</taxon>
        <taxon>Niphatidae</taxon>
        <taxon>Amphimedon</taxon>
    </lineage>
</organism>
<name>A0A1X7U491_AMPQE</name>
<accession>A0A1X7U491</accession>
<sequence>MRGLIFSYCGTNLTTLNNESIDRINSSSTVHFTQYQAAVLVFTDIGSLYLEHMHFLHYNGFAIVAVNLPNASLDYLNVMWSHNHYLAGFAHISTGSGVLVLFTNQTALENYSSSVQ</sequence>
<dbReference type="EnsemblMetazoa" id="Aqu2.1.22359_001">
    <property type="protein sequence ID" value="Aqu2.1.22359_001"/>
    <property type="gene ID" value="Aqu2.1.22359"/>
</dbReference>
<protein>
    <submittedName>
        <fullName evidence="1">Uncharacterized protein</fullName>
    </submittedName>
</protein>
<dbReference type="InParanoid" id="A0A1X7U491"/>
<evidence type="ECO:0000313" key="1">
    <source>
        <dbReference type="EnsemblMetazoa" id="Aqu2.1.22359_001"/>
    </source>
</evidence>